<evidence type="ECO:0000259" key="2">
    <source>
        <dbReference type="Pfam" id="PF18962"/>
    </source>
</evidence>
<reference evidence="3" key="1">
    <citation type="submission" date="2020-10" db="EMBL/GenBank/DDBJ databases">
        <authorList>
            <person name="Gilroy R."/>
        </authorList>
    </citation>
    <scope>NUCLEOTIDE SEQUENCE</scope>
    <source>
        <strain evidence="3">2889</strain>
    </source>
</reference>
<evidence type="ECO:0000313" key="4">
    <source>
        <dbReference type="Proteomes" id="UP000823612"/>
    </source>
</evidence>
<dbReference type="AlphaFoldDB" id="A0A9D9DQZ8"/>
<feature type="domain" description="Secretion system C-terminal sorting" evidence="2">
    <location>
        <begin position="526"/>
        <end position="603"/>
    </location>
</feature>
<keyword evidence="1" id="KW-0732">Signal</keyword>
<accession>A0A9D9DQZ8</accession>
<dbReference type="InterPro" id="IPR013783">
    <property type="entry name" value="Ig-like_fold"/>
</dbReference>
<dbReference type="NCBIfam" id="TIGR04183">
    <property type="entry name" value="Por_Secre_tail"/>
    <property type="match status" value="1"/>
</dbReference>
<dbReference type="InterPro" id="IPR026444">
    <property type="entry name" value="Secre_tail"/>
</dbReference>
<organism evidence="3 4">
    <name type="scientific">Candidatus Pullibacteroides excrementavium</name>
    <dbReference type="NCBI Taxonomy" id="2840905"/>
    <lineage>
        <taxon>Bacteria</taxon>
        <taxon>Pseudomonadati</taxon>
        <taxon>Bacteroidota</taxon>
        <taxon>Bacteroidia</taxon>
        <taxon>Bacteroidales</taxon>
        <taxon>Candidatus Pullibacteroides</taxon>
    </lineage>
</organism>
<dbReference type="EMBL" id="JADIMZ010000004">
    <property type="protein sequence ID" value="MBO8431697.1"/>
    <property type="molecule type" value="Genomic_DNA"/>
</dbReference>
<dbReference type="Pfam" id="PF11551">
    <property type="entry name" value="Omp28"/>
    <property type="match status" value="1"/>
</dbReference>
<evidence type="ECO:0000313" key="3">
    <source>
        <dbReference type="EMBL" id="MBO8431697.1"/>
    </source>
</evidence>
<gene>
    <name evidence="3" type="ORF">IAB08_00170</name>
</gene>
<comment type="caution">
    <text evidence="3">The sequence shown here is derived from an EMBL/GenBank/DDBJ whole genome shotgun (WGS) entry which is preliminary data.</text>
</comment>
<feature type="signal peptide" evidence="1">
    <location>
        <begin position="1"/>
        <end position="21"/>
    </location>
</feature>
<feature type="chain" id="PRO_5038498086" evidence="1">
    <location>
        <begin position="22"/>
        <end position="605"/>
    </location>
</feature>
<protein>
    <submittedName>
        <fullName evidence="3">Omp28-related outer membrane protein</fullName>
    </submittedName>
</protein>
<dbReference type="Gene3D" id="2.60.40.10">
    <property type="entry name" value="Immunoglobulins"/>
    <property type="match status" value="1"/>
</dbReference>
<reference evidence="3" key="2">
    <citation type="journal article" date="2021" name="PeerJ">
        <title>Extensive microbial diversity within the chicken gut microbiome revealed by metagenomics and culture.</title>
        <authorList>
            <person name="Gilroy R."/>
            <person name="Ravi A."/>
            <person name="Getino M."/>
            <person name="Pursley I."/>
            <person name="Horton D.L."/>
            <person name="Alikhan N.F."/>
            <person name="Baker D."/>
            <person name="Gharbi K."/>
            <person name="Hall N."/>
            <person name="Watson M."/>
            <person name="Adriaenssens E.M."/>
            <person name="Foster-Nyarko E."/>
            <person name="Jarju S."/>
            <person name="Secka A."/>
            <person name="Antonio M."/>
            <person name="Oren A."/>
            <person name="Chaudhuri R.R."/>
            <person name="La Ragione R."/>
            <person name="Hildebrand F."/>
            <person name="Pallen M.J."/>
        </authorList>
    </citation>
    <scope>NUCLEOTIDE SEQUENCE</scope>
    <source>
        <strain evidence="3">2889</strain>
    </source>
</reference>
<proteinExistence type="predicted"/>
<sequence length="605" mass="66276">MKKLIAALTAFIAMGAVSILAQERFVDTAIQNRKAVLEEYTGVGCPNCPSRHRAANEILNANIGDFFIINIHSGPYADPNSYYGIDFRTDYGNALTSQAGINAYPSGTINRHVFSGGSAMASSSADDWEAWTEDIVSQESYANIAARATIDTLSRQVELTVQIYYTGNSPQSTNYLNVALLQDNILGYQQGAGANPDQVQGDLYLHMHALRDLLTGQWGEEITTTTQGSFVEKTYSYTVPDSIREIPVDMDDISFVAFLAEGRTEIVTACDAGLTYLEGGPELVYQFGKFQQLPQNTCDNNIRFSAKIAVRVAKEPISSIDLNFDHPEGRAKVSVSFNPALQAGDVAEITSEPIELRTNRSGTCWLDLAKINGSNDFPGTDPLQLSFVKNYIDIPTDEALLTLYQDLPRYNRDYGVFWSLTDLAGDTLAYGGPYDTLSSPRIDTLPLIEGCQQFSLQVANLNATSSQGEGYLQFDNAEGDSIIRYEGTYPESMVIMISHNLPDNPDPGPSDTTANEGSAQSLPIVLYPNPVSNSAFLELDLDQARHLGIRVLDNTGRCVLNLGERTLPAGRQTLELPAEELAEGMYFILLEGEGIHAVRKMIIKR</sequence>
<dbReference type="Pfam" id="PF18962">
    <property type="entry name" value="Por_Secre_tail"/>
    <property type="match status" value="1"/>
</dbReference>
<dbReference type="Proteomes" id="UP000823612">
    <property type="component" value="Unassembled WGS sequence"/>
</dbReference>
<name>A0A9D9DQZ8_9BACT</name>
<evidence type="ECO:0000256" key="1">
    <source>
        <dbReference type="SAM" id="SignalP"/>
    </source>
</evidence>
<dbReference type="InterPro" id="IPR021615">
    <property type="entry name" value="Omp28"/>
</dbReference>